<proteinExistence type="predicted"/>
<protein>
    <recommendedName>
        <fullName evidence="3">BTB domain-containing protein</fullName>
    </recommendedName>
</protein>
<evidence type="ECO:0000313" key="1">
    <source>
        <dbReference type="EMBL" id="KIO16427.1"/>
    </source>
</evidence>
<name>A0A0C3L491_9AGAM</name>
<reference evidence="1 2" key="1">
    <citation type="submission" date="2014-04" db="EMBL/GenBank/DDBJ databases">
        <authorList>
            <consortium name="DOE Joint Genome Institute"/>
            <person name="Kuo A."/>
            <person name="Girlanda M."/>
            <person name="Perotto S."/>
            <person name="Kohler A."/>
            <person name="Nagy L.G."/>
            <person name="Floudas D."/>
            <person name="Copeland A."/>
            <person name="Barry K.W."/>
            <person name="Cichocki N."/>
            <person name="Veneault-Fourrey C."/>
            <person name="LaButti K."/>
            <person name="Lindquist E.A."/>
            <person name="Lipzen A."/>
            <person name="Lundell T."/>
            <person name="Morin E."/>
            <person name="Murat C."/>
            <person name="Sun H."/>
            <person name="Tunlid A."/>
            <person name="Henrissat B."/>
            <person name="Grigoriev I.V."/>
            <person name="Hibbett D.S."/>
            <person name="Martin F."/>
            <person name="Nordberg H.P."/>
            <person name="Cantor M.N."/>
            <person name="Hua S.X."/>
        </authorList>
    </citation>
    <scope>NUCLEOTIDE SEQUENCE [LARGE SCALE GENOMIC DNA]</scope>
    <source>
        <strain evidence="1 2">MUT 4182</strain>
    </source>
</reference>
<accession>A0A0C3L491</accession>
<reference evidence="2" key="2">
    <citation type="submission" date="2015-01" db="EMBL/GenBank/DDBJ databases">
        <title>Evolutionary Origins and Diversification of the Mycorrhizal Mutualists.</title>
        <authorList>
            <consortium name="DOE Joint Genome Institute"/>
            <consortium name="Mycorrhizal Genomics Consortium"/>
            <person name="Kohler A."/>
            <person name="Kuo A."/>
            <person name="Nagy L.G."/>
            <person name="Floudas D."/>
            <person name="Copeland A."/>
            <person name="Barry K.W."/>
            <person name="Cichocki N."/>
            <person name="Veneault-Fourrey C."/>
            <person name="LaButti K."/>
            <person name="Lindquist E.A."/>
            <person name="Lipzen A."/>
            <person name="Lundell T."/>
            <person name="Morin E."/>
            <person name="Murat C."/>
            <person name="Riley R."/>
            <person name="Ohm R."/>
            <person name="Sun H."/>
            <person name="Tunlid A."/>
            <person name="Henrissat B."/>
            <person name="Grigoriev I.V."/>
            <person name="Hibbett D.S."/>
            <person name="Martin F."/>
        </authorList>
    </citation>
    <scope>NUCLEOTIDE SEQUENCE [LARGE SCALE GENOMIC DNA]</scope>
    <source>
        <strain evidence="2">MUT 4182</strain>
    </source>
</reference>
<evidence type="ECO:0008006" key="3">
    <source>
        <dbReference type="Google" id="ProtNLM"/>
    </source>
</evidence>
<evidence type="ECO:0000313" key="2">
    <source>
        <dbReference type="Proteomes" id="UP000054248"/>
    </source>
</evidence>
<organism evidence="1 2">
    <name type="scientific">Tulasnella calospora MUT 4182</name>
    <dbReference type="NCBI Taxonomy" id="1051891"/>
    <lineage>
        <taxon>Eukaryota</taxon>
        <taxon>Fungi</taxon>
        <taxon>Dikarya</taxon>
        <taxon>Basidiomycota</taxon>
        <taxon>Agaricomycotina</taxon>
        <taxon>Agaricomycetes</taxon>
        <taxon>Cantharellales</taxon>
        <taxon>Tulasnellaceae</taxon>
        <taxon>Tulasnella</taxon>
    </lineage>
</organism>
<dbReference type="InterPro" id="IPR011333">
    <property type="entry name" value="SKP1/BTB/POZ_sf"/>
</dbReference>
<keyword evidence="2" id="KW-1185">Reference proteome</keyword>
<dbReference type="Gene3D" id="3.30.710.10">
    <property type="entry name" value="Potassium Channel Kv1.1, Chain A"/>
    <property type="match status" value="1"/>
</dbReference>
<sequence length="128" mass="14105">MLAAMLPHFAQALSSSSSRTEYPLPEDTSIFAVNGVIDYVYDGRFTPPTASTGEEAGVALGDLLNLLRLADTWEISDIKAQVVGCIHDLRLINQENCNDVLETAAACNSEELAHYCRELKELNNWECK</sequence>
<dbReference type="HOGENOM" id="CLU_1961200_0_0_1"/>
<dbReference type="AlphaFoldDB" id="A0A0C3L491"/>
<dbReference type="EMBL" id="KN823568">
    <property type="protein sequence ID" value="KIO16427.1"/>
    <property type="molecule type" value="Genomic_DNA"/>
</dbReference>
<gene>
    <name evidence="1" type="ORF">M407DRAFT_189009</name>
</gene>
<dbReference type="Proteomes" id="UP000054248">
    <property type="component" value="Unassembled WGS sequence"/>
</dbReference>